<dbReference type="PANTHER" id="PTHR47203">
    <property type="match status" value="1"/>
</dbReference>
<dbReference type="GO" id="GO:0140097">
    <property type="term" value="F:catalytic activity, acting on DNA"/>
    <property type="evidence" value="ECO:0007669"/>
    <property type="project" value="UniProtKB-ARBA"/>
</dbReference>
<comment type="caution">
    <text evidence="3">The sequence shown here is derived from an EMBL/GenBank/DDBJ whole genome shotgun (WGS) entry which is preliminary data.</text>
</comment>
<feature type="domain" description="HhH-GPD" evidence="2">
    <location>
        <begin position="106"/>
        <end position="263"/>
    </location>
</feature>
<evidence type="ECO:0000259" key="2">
    <source>
        <dbReference type="SMART" id="SM00478"/>
    </source>
</evidence>
<dbReference type="Gene3D" id="1.10.1670.10">
    <property type="entry name" value="Helix-hairpin-Helix base-excision DNA repair enzymes (C-terminal)"/>
    <property type="match status" value="1"/>
</dbReference>
<dbReference type="GO" id="GO:0006284">
    <property type="term" value="P:base-excision repair"/>
    <property type="evidence" value="ECO:0007669"/>
    <property type="project" value="InterPro"/>
</dbReference>
<name>A0A2C9VPN5_MANES</name>
<keyword evidence="4" id="KW-1185">Reference proteome</keyword>
<dbReference type="PANTHER" id="PTHR47203:SF1">
    <property type="entry name" value="HYPOTHETICAL BASE EXCISION DNA REPAIR PROTEIN (EUROFUNG)"/>
    <property type="match status" value="1"/>
</dbReference>
<dbReference type="InterPro" id="IPR011257">
    <property type="entry name" value="DNA_glycosylase"/>
</dbReference>
<sequence>MQKSRKRKQQLRLKPGESETKPAKISIPTKHDPYPTHPRPTPEECLAVRDSLLACHGFPQEFAKYREQRRNLSSLVIDTDAQNGVKSETLDTGEESVLDGLIKTLLSQNTTEVNSQRAFANLKSAFSTWEDVHAAESKCIEHAIRCGGLAPKKASCIKNILSCLLEKKGKLCLEYLRDLSVEEIKAELSHFKGVGPKTVSCVLLFQLQLDDFPVDTHVFEIAKAIGWVPEGADRNKTYLHLNQRIPNELKFDLNCLLFTHGKLCRKCTKKGGNQQSKESCDNSCPLLNYRVNL</sequence>
<dbReference type="InterPro" id="IPR003265">
    <property type="entry name" value="HhH-GPD_domain"/>
</dbReference>
<dbReference type="AlphaFoldDB" id="A0A2C9VPN5"/>
<protein>
    <recommendedName>
        <fullName evidence="2">HhH-GPD domain-containing protein</fullName>
    </recommendedName>
</protein>
<reference evidence="4" key="1">
    <citation type="journal article" date="2016" name="Nat. Biotechnol.">
        <title>Sequencing wild and cultivated cassava and related species reveals extensive interspecific hybridization and genetic diversity.</title>
        <authorList>
            <person name="Bredeson J.V."/>
            <person name="Lyons J.B."/>
            <person name="Prochnik S.E."/>
            <person name="Wu G.A."/>
            <person name="Ha C.M."/>
            <person name="Edsinger-Gonzales E."/>
            <person name="Grimwood J."/>
            <person name="Schmutz J."/>
            <person name="Rabbi I.Y."/>
            <person name="Egesi C."/>
            <person name="Nauluvula P."/>
            <person name="Lebot V."/>
            <person name="Ndunguru J."/>
            <person name="Mkamilo G."/>
            <person name="Bart R.S."/>
            <person name="Setter T.L."/>
            <person name="Gleadow R.M."/>
            <person name="Kulakow P."/>
            <person name="Ferguson M.E."/>
            <person name="Rounsley S."/>
            <person name="Rokhsar D.S."/>
        </authorList>
    </citation>
    <scope>NUCLEOTIDE SEQUENCE [LARGE SCALE GENOMIC DNA]</scope>
    <source>
        <strain evidence="4">cv. AM560-2</strain>
    </source>
</reference>
<evidence type="ECO:0000313" key="4">
    <source>
        <dbReference type="Proteomes" id="UP000091857"/>
    </source>
</evidence>
<gene>
    <name evidence="3" type="ORF">MANES_06G101100v8</name>
</gene>
<organism evidence="3 4">
    <name type="scientific">Manihot esculenta</name>
    <name type="common">Cassava</name>
    <name type="synonym">Jatropha manihot</name>
    <dbReference type="NCBI Taxonomy" id="3983"/>
    <lineage>
        <taxon>Eukaryota</taxon>
        <taxon>Viridiplantae</taxon>
        <taxon>Streptophyta</taxon>
        <taxon>Embryophyta</taxon>
        <taxon>Tracheophyta</taxon>
        <taxon>Spermatophyta</taxon>
        <taxon>Magnoliopsida</taxon>
        <taxon>eudicotyledons</taxon>
        <taxon>Gunneridae</taxon>
        <taxon>Pentapetalae</taxon>
        <taxon>rosids</taxon>
        <taxon>fabids</taxon>
        <taxon>Malpighiales</taxon>
        <taxon>Euphorbiaceae</taxon>
        <taxon>Crotonoideae</taxon>
        <taxon>Manihoteae</taxon>
        <taxon>Manihot</taxon>
    </lineage>
</organism>
<dbReference type="STRING" id="3983.A0A2C9VPN5"/>
<accession>A0A2C9VPN5</accession>
<dbReference type="InterPro" id="IPR023170">
    <property type="entry name" value="HhH_base_excis_C"/>
</dbReference>
<feature type="region of interest" description="Disordered" evidence="1">
    <location>
        <begin position="1"/>
        <end position="39"/>
    </location>
</feature>
<dbReference type="CDD" id="cd00056">
    <property type="entry name" value="ENDO3c"/>
    <property type="match status" value="1"/>
</dbReference>
<dbReference type="Gene3D" id="1.10.340.30">
    <property type="entry name" value="Hypothetical protein, domain 2"/>
    <property type="match status" value="1"/>
</dbReference>
<dbReference type="SUPFAM" id="SSF48150">
    <property type="entry name" value="DNA-glycosylase"/>
    <property type="match status" value="1"/>
</dbReference>
<proteinExistence type="predicted"/>
<dbReference type="EMBL" id="CM004392">
    <property type="protein sequence ID" value="OAY47722.1"/>
    <property type="molecule type" value="Genomic_DNA"/>
</dbReference>
<dbReference type="SMART" id="SM00478">
    <property type="entry name" value="ENDO3c"/>
    <property type="match status" value="1"/>
</dbReference>
<dbReference type="GO" id="GO:0016787">
    <property type="term" value="F:hydrolase activity"/>
    <property type="evidence" value="ECO:0007669"/>
    <property type="project" value="UniProtKB-ARBA"/>
</dbReference>
<dbReference type="Proteomes" id="UP000091857">
    <property type="component" value="Chromosome 6"/>
</dbReference>
<dbReference type="Pfam" id="PF00730">
    <property type="entry name" value="HhH-GPD"/>
    <property type="match status" value="1"/>
</dbReference>
<evidence type="ECO:0000313" key="3">
    <source>
        <dbReference type="EMBL" id="OAY47722.1"/>
    </source>
</evidence>
<feature type="compositionally biased region" description="Basic residues" evidence="1">
    <location>
        <begin position="1"/>
        <end position="11"/>
    </location>
</feature>
<evidence type="ECO:0000256" key="1">
    <source>
        <dbReference type="SAM" id="MobiDB-lite"/>
    </source>
</evidence>
<dbReference type="OrthoDB" id="5607at2759"/>
<dbReference type="Gramene" id="Manes.06G101100.1.v8.1">
    <property type="protein sequence ID" value="Manes.06G101100.1.v8.1.CDS"/>
    <property type="gene ID" value="Manes.06G101100.v8.1"/>
</dbReference>